<keyword evidence="5 7" id="KW-0472">Membrane</keyword>
<evidence type="ECO:0000259" key="9">
    <source>
        <dbReference type="Pfam" id="PF12704"/>
    </source>
</evidence>
<dbReference type="AlphaFoldDB" id="A0A2H0VIQ6"/>
<dbReference type="InterPro" id="IPR003838">
    <property type="entry name" value="ABC3_permease_C"/>
</dbReference>
<evidence type="ECO:0000256" key="5">
    <source>
        <dbReference type="ARBA" id="ARBA00023136"/>
    </source>
</evidence>
<protein>
    <recommendedName>
        <fullName evidence="12">ABC3 transporter permease protein domain-containing protein</fullName>
    </recommendedName>
</protein>
<name>A0A2H0VIQ6_9BACT</name>
<evidence type="ECO:0000256" key="1">
    <source>
        <dbReference type="ARBA" id="ARBA00004651"/>
    </source>
</evidence>
<comment type="subcellular location">
    <subcellularLocation>
        <location evidence="1">Cell membrane</location>
        <topology evidence="1">Multi-pass membrane protein</topology>
    </subcellularLocation>
</comment>
<dbReference type="EMBL" id="PFAF01000037">
    <property type="protein sequence ID" value="PIR98987.1"/>
    <property type="molecule type" value="Genomic_DNA"/>
</dbReference>
<dbReference type="InterPro" id="IPR025857">
    <property type="entry name" value="MacB_PCD"/>
</dbReference>
<evidence type="ECO:0000256" key="6">
    <source>
        <dbReference type="ARBA" id="ARBA00038076"/>
    </source>
</evidence>
<accession>A0A2H0VIQ6</accession>
<feature type="transmembrane region" description="Helical" evidence="7">
    <location>
        <begin position="91"/>
        <end position="114"/>
    </location>
</feature>
<comment type="caution">
    <text evidence="10">The sequence shown here is derived from an EMBL/GenBank/DDBJ whole genome shotgun (WGS) entry which is preliminary data.</text>
</comment>
<comment type="similarity">
    <text evidence="6">Belongs to the ABC-4 integral membrane protein family.</text>
</comment>
<evidence type="ECO:0008006" key="12">
    <source>
        <dbReference type="Google" id="ProtNLM"/>
    </source>
</evidence>
<dbReference type="PANTHER" id="PTHR30572">
    <property type="entry name" value="MEMBRANE COMPONENT OF TRANSPORTER-RELATED"/>
    <property type="match status" value="1"/>
</dbReference>
<dbReference type="Proteomes" id="UP000230796">
    <property type="component" value="Unassembled WGS sequence"/>
</dbReference>
<feature type="domain" description="MacB-like periplasmic core" evidence="9">
    <location>
        <begin position="90"/>
        <end position="233"/>
    </location>
</feature>
<gene>
    <name evidence="10" type="ORF">COT87_01870</name>
</gene>
<evidence type="ECO:0000256" key="4">
    <source>
        <dbReference type="ARBA" id="ARBA00022989"/>
    </source>
</evidence>
<evidence type="ECO:0000256" key="3">
    <source>
        <dbReference type="ARBA" id="ARBA00022692"/>
    </source>
</evidence>
<proteinExistence type="inferred from homology"/>
<keyword evidence="2" id="KW-1003">Cell membrane</keyword>
<keyword evidence="4 7" id="KW-1133">Transmembrane helix</keyword>
<evidence type="ECO:0000256" key="2">
    <source>
        <dbReference type="ARBA" id="ARBA00022475"/>
    </source>
</evidence>
<evidence type="ECO:0000256" key="7">
    <source>
        <dbReference type="SAM" id="Phobius"/>
    </source>
</evidence>
<keyword evidence="3 7" id="KW-0812">Transmembrane</keyword>
<evidence type="ECO:0000259" key="8">
    <source>
        <dbReference type="Pfam" id="PF02687"/>
    </source>
</evidence>
<feature type="domain" description="ABC3 transporter permease C-terminal" evidence="8">
    <location>
        <begin position="498"/>
        <end position="620"/>
    </location>
</feature>
<dbReference type="InterPro" id="IPR050250">
    <property type="entry name" value="Macrolide_Exporter_MacB"/>
</dbReference>
<evidence type="ECO:0000313" key="11">
    <source>
        <dbReference type="Proteomes" id="UP000230796"/>
    </source>
</evidence>
<feature type="transmembrane region" description="Helical" evidence="7">
    <location>
        <begin position="588"/>
        <end position="611"/>
    </location>
</feature>
<sequence>MQYRGWRIKFGDRVRFIALLIVYLAGILHTRCARFAARQVGAFHTGYDGRQNRFYQKIINYLDKGSKGTISRIDLIDLSIRNMATKKTRTMITIGGMAIGIAIIVFLVSLGYGLQELVISRVARLEEMRQTDISVQPGGKLSINDKTLSDLKNMAEVDMVLPMIGVVGHITYQSSVSDMAVYGVTTEYLKSSAIKPSSGRFFESNQIIASSTSSQGGTVAGAKTAQIGMKIGKVDFTINPEAWIRVRESADAKAKLLGYTKRVEGKTIGIEVWGESYAKDEEVSKWIFSKVLIWDKVEGDNYSPRIDDENVQESTEGYLAELNLKVDNQGEDKVLGVTTSLDWVEIASESAVAKVVDIQEVKLGEEAVREAVVNIAMLRVLGIPESEALGKTFQSSFVVVGDLLEDSSLKLKSTDATYTIVGVTPDSKTPLIYVPFIDLRSMGVTKYSQAKVIAKTADILPKVRKQVEAMGYVSRSVVDTVAQITSLFGTARAILALLGMVALGVATLGMFNTLTVSLLERTHEVGLMKAMGMKSSEVQELFLTESMIMGIVGGVGGILGGFILGKLTGLIISILAVFKGVGYVDISYLPWTFTLTILVLSLVVGLVTGMYPARRATRISALDALRYE</sequence>
<dbReference type="GO" id="GO:0022857">
    <property type="term" value="F:transmembrane transporter activity"/>
    <property type="evidence" value="ECO:0007669"/>
    <property type="project" value="TreeGrafter"/>
</dbReference>
<dbReference type="GO" id="GO:0005886">
    <property type="term" value="C:plasma membrane"/>
    <property type="evidence" value="ECO:0007669"/>
    <property type="project" value="UniProtKB-SubCell"/>
</dbReference>
<dbReference type="Pfam" id="PF12704">
    <property type="entry name" value="MacB_PCD"/>
    <property type="match status" value="1"/>
</dbReference>
<dbReference type="Pfam" id="PF02687">
    <property type="entry name" value="FtsX"/>
    <property type="match status" value="1"/>
</dbReference>
<organism evidence="10 11">
    <name type="scientific">Candidatus Collierbacteria bacterium CG10_big_fil_rev_8_21_14_0_10_44_9</name>
    <dbReference type="NCBI Taxonomy" id="1974535"/>
    <lineage>
        <taxon>Bacteria</taxon>
        <taxon>Candidatus Collieribacteriota</taxon>
    </lineage>
</organism>
<feature type="transmembrane region" description="Helical" evidence="7">
    <location>
        <begin position="551"/>
        <end position="576"/>
    </location>
</feature>
<reference evidence="11" key="1">
    <citation type="submission" date="2017-09" db="EMBL/GenBank/DDBJ databases">
        <title>Depth-based differentiation of microbial function through sediment-hosted aquifers and enrichment of novel symbionts in the deep terrestrial subsurface.</title>
        <authorList>
            <person name="Probst A.J."/>
            <person name="Ladd B."/>
            <person name="Jarett J.K."/>
            <person name="Geller-Mcgrath D.E."/>
            <person name="Sieber C.M.K."/>
            <person name="Emerson J.B."/>
            <person name="Anantharaman K."/>
            <person name="Thomas B.C."/>
            <person name="Malmstrom R."/>
            <person name="Stieglmeier M."/>
            <person name="Klingl A."/>
            <person name="Woyke T."/>
            <person name="Ryan C.M."/>
            <person name="Banfield J.F."/>
        </authorList>
    </citation>
    <scope>NUCLEOTIDE SEQUENCE [LARGE SCALE GENOMIC DNA]</scope>
</reference>
<feature type="transmembrane region" description="Helical" evidence="7">
    <location>
        <begin position="493"/>
        <end position="519"/>
    </location>
</feature>
<evidence type="ECO:0000313" key="10">
    <source>
        <dbReference type="EMBL" id="PIR98987.1"/>
    </source>
</evidence>
<dbReference type="PANTHER" id="PTHR30572:SF4">
    <property type="entry name" value="ABC TRANSPORTER PERMEASE YTRF"/>
    <property type="match status" value="1"/>
</dbReference>